<organism evidence="1 2">
    <name type="scientific">Phaseolus vulgaris</name>
    <name type="common">Kidney bean</name>
    <name type="synonym">French bean</name>
    <dbReference type="NCBI Taxonomy" id="3885"/>
    <lineage>
        <taxon>Eukaryota</taxon>
        <taxon>Viridiplantae</taxon>
        <taxon>Streptophyta</taxon>
        <taxon>Embryophyta</taxon>
        <taxon>Tracheophyta</taxon>
        <taxon>Spermatophyta</taxon>
        <taxon>Magnoliopsida</taxon>
        <taxon>eudicotyledons</taxon>
        <taxon>Gunneridae</taxon>
        <taxon>Pentapetalae</taxon>
        <taxon>rosids</taxon>
        <taxon>fabids</taxon>
        <taxon>Fabales</taxon>
        <taxon>Fabaceae</taxon>
        <taxon>Papilionoideae</taxon>
        <taxon>50 kb inversion clade</taxon>
        <taxon>NPAAA clade</taxon>
        <taxon>indigoferoid/millettioid clade</taxon>
        <taxon>Phaseoleae</taxon>
        <taxon>Phaseolus</taxon>
    </lineage>
</organism>
<dbReference type="AlphaFoldDB" id="V7BW19"/>
<dbReference type="EMBL" id="CM002292">
    <property type="protein sequence ID" value="ESW22134.1"/>
    <property type="molecule type" value="Genomic_DNA"/>
</dbReference>
<dbReference type="Proteomes" id="UP000000226">
    <property type="component" value="Chromosome 5"/>
</dbReference>
<feature type="non-terminal residue" evidence="1">
    <location>
        <position position="1"/>
    </location>
</feature>
<sequence length="108" mass="13244">EWDNTFEDKIRWDIGDEKCTLFRKDKWLEMVELKVRFPKLFSLSLSKTVNRSGGWVNNRWTWKMGWRMNLFVWEENQVAHLLCLLDNKFVVRDVEDMWIWGKMILGFI</sequence>
<reference evidence="2" key="1">
    <citation type="journal article" date="2014" name="Nat. Genet.">
        <title>A reference genome for common bean and genome-wide analysis of dual domestications.</title>
        <authorList>
            <person name="Schmutz J."/>
            <person name="McClean P.E."/>
            <person name="Mamidi S."/>
            <person name="Wu G.A."/>
            <person name="Cannon S.B."/>
            <person name="Grimwood J."/>
            <person name="Jenkins J."/>
            <person name="Shu S."/>
            <person name="Song Q."/>
            <person name="Chavarro C."/>
            <person name="Torres-Torres M."/>
            <person name="Geffroy V."/>
            <person name="Moghaddam S.M."/>
            <person name="Gao D."/>
            <person name="Abernathy B."/>
            <person name="Barry K."/>
            <person name="Blair M."/>
            <person name="Brick M.A."/>
            <person name="Chovatia M."/>
            <person name="Gepts P."/>
            <person name="Goodstein D.M."/>
            <person name="Gonzales M."/>
            <person name="Hellsten U."/>
            <person name="Hyten D.L."/>
            <person name="Jia G."/>
            <person name="Kelly J.D."/>
            <person name="Kudrna D."/>
            <person name="Lee R."/>
            <person name="Richard M.M."/>
            <person name="Miklas P.N."/>
            <person name="Osorno J.M."/>
            <person name="Rodrigues J."/>
            <person name="Thareau V."/>
            <person name="Urrea C.A."/>
            <person name="Wang M."/>
            <person name="Yu Y."/>
            <person name="Zhang M."/>
            <person name="Wing R.A."/>
            <person name="Cregan P.B."/>
            <person name="Rokhsar D.S."/>
            <person name="Jackson S.A."/>
        </authorList>
    </citation>
    <scope>NUCLEOTIDE SEQUENCE [LARGE SCALE GENOMIC DNA]</scope>
    <source>
        <strain evidence="2">cv. G19833</strain>
    </source>
</reference>
<dbReference type="Gramene" id="ESW22134">
    <property type="protein sequence ID" value="ESW22134"/>
    <property type="gene ID" value="PHAVU_005G130200g"/>
</dbReference>
<evidence type="ECO:0000313" key="2">
    <source>
        <dbReference type="Proteomes" id="UP000000226"/>
    </source>
</evidence>
<keyword evidence="2" id="KW-1185">Reference proteome</keyword>
<protein>
    <recommendedName>
        <fullName evidence="3">Reverse transcriptase zinc-binding domain-containing protein</fullName>
    </recommendedName>
</protein>
<accession>V7BW19</accession>
<evidence type="ECO:0000313" key="1">
    <source>
        <dbReference type="EMBL" id="ESW22134.1"/>
    </source>
</evidence>
<name>V7BW19_PHAVU</name>
<dbReference type="OMA" id="RELFEWE"/>
<feature type="non-terminal residue" evidence="1">
    <location>
        <position position="108"/>
    </location>
</feature>
<gene>
    <name evidence="1" type="ORF">PHAVU_005G130200g</name>
</gene>
<proteinExistence type="predicted"/>
<dbReference type="OrthoDB" id="1435349at2759"/>
<evidence type="ECO:0008006" key="3">
    <source>
        <dbReference type="Google" id="ProtNLM"/>
    </source>
</evidence>